<sequence length="143" mass="16765">MRNERLRRSHTLLDSLLKCFYLEELVHSQFVRQSKKIPYSPTWSKKPEHRRNLLWSKLGQSNLHLVKLVRWKLGQSKLRQGKTAQELSWAQRVHRQELGLNSGRCRGARRGSTVQQQRAEGRERLSFVDGDATMDGQGTWVED</sequence>
<reference evidence="1 2" key="1">
    <citation type="submission" date="2017-11" db="EMBL/GenBank/DDBJ databases">
        <title>De-novo sequencing of pomegranate (Punica granatum L.) genome.</title>
        <authorList>
            <person name="Akparov Z."/>
            <person name="Amiraslanov A."/>
            <person name="Hajiyeva S."/>
            <person name="Abbasov M."/>
            <person name="Kaur K."/>
            <person name="Hamwieh A."/>
            <person name="Solovyev V."/>
            <person name="Salamov A."/>
            <person name="Braich B."/>
            <person name="Kosarev P."/>
            <person name="Mahmoud A."/>
            <person name="Hajiyev E."/>
            <person name="Babayeva S."/>
            <person name="Izzatullayeva V."/>
            <person name="Mammadov A."/>
            <person name="Mammadov A."/>
            <person name="Sharifova S."/>
            <person name="Ojaghi J."/>
            <person name="Eynullazada K."/>
            <person name="Bayramov B."/>
            <person name="Abdulazimova A."/>
            <person name="Shahmuradov I."/>
        </authorList>
    </citation>
    <scope>NUCLEOTIDE SEQUENCE [LARGE SCALE GENOMIC DNA]</scope>
    <source>
        <strain evidence="2">cv. AG2017</strain>
        <tissue evidence="1">Leaf</tissue>
    </source>
</reference>
<evidence type="ECO:0000313" key="1">
    <source>
        <dbReference type="EMBL" id="PKI67047.1"/>
    </source>
</evidence>
<name>A0A2I0KEW8_PUNGR</name>
<evidence type="ECO:0000313" key="2">
    <source>
        <dbReference type="Proteomes" id="UP000233551"/>
    </source>
</evidence>
<dbReference type="EMBL" id="PGOL01000645">
    <property type="protein sequence ID" value="PKI67047.1"/>
    <property type="molecule type" value="Genomic_DNA"/>
</dbReference>
<gene>
    <name evidence="1" type="ORF">CRG98_012585</name>
</gene>
<organism evidence="1 2">
    <name type="scientific">Punica granatum</name>
    <name type="common">Pomegranate</name>
    <dbReference type="NCBI Taxonomy" id="22663"/>
    <lineage>
        <taxon>Eukaryota</taxon>
        <taxon>Viridiplantae</taxon>
        <taxon>Streptophyta</taxon>
        <taxon>Embryophyta</taxon>
        <taxon>Tracheophyta</taxon>
        <taxon>Spermatophyta</taxon>
        <taxon>Magnoliopsida</taxon>
        <taxon>eudicotyledons</taxon>
        <taxon>Gunneridae</taxon>
        <taxon>Pentapetalae</taxon>
        <taxon>rosids</taxon>
        <taxon>malvids</taxon>
        <taxon>Myrtales</taxon>
        <taxon>Lythraceae</taxon>
        <taxon>Punica</taxon>
    </lineage>
</organism>
<dbReference type="Proteomes" id="UP000233551">
    <property type="component" value="Unassembled WGS sequence"/>
</dbReference>
<keyword evidence="2" id="KW-1185">Reference proteome</keyword>
<proteinExistence type="predicted"/>
<comment type="caution">
    <text evidence="1">The sequence shown here is derived from an EMBL/GenBank/DDBJ whole genome shotgun (WGS) entry which is preliminary data.</text>
</comment>
<protein>
    <submittedName>
        <fullName evidence="1">Uncharacterized protein</fullName>
    </submittedName>
</protein>
<dbReference type="AlphaFoldDB" id="A0A2I0KEW8"/>
<accession>A0A2I0KEW8</accession>